<comment type="caution">
    <text evidence="1">The sequence shown here is derived from an EMBL/GenBank/DDBJ whole genome shotgun (WGS) entry which is preliminary data.</text>
</comment>
<evidence type="ECO:0000313" key="2">
    <source>
        <dbReference type="Proteomes" id="UP000752696"/>
    </source>
</evidence>
<protein>
    <submittedName>
        <fullName evidence="1">Uncharacterized protein</fullName>
    </submittedName>
</protein>
<accession>A0A6V7HG36</accession>
<gene>
    <name evidence="1" type="ORF">MHI_LOCUS873805</name>
</gene>
<name>A0A6V7HG36_9HYME</name>
<sequence length="64" mass="7400">PPCPESFLRNHNITTILSTHKLHRPYCNPSPPLVVSKSILFLCEHRRRRSGHRQGEKAGRTERS</sequence>
<dbReference type="OrthoDB" id="10495004at2759"/>
<keyword evidence="2" id="KW-1185">Reference proteome</keyword>
<dbReference type="Proteomes" id="UP000752696">
    <property type="component" value="Unassembled WGS sequence"/>
</dbReference>
<proteinExistence type="predicted"/>
<dbReference type="AlphaFoldDB" id="A0A6V7HG36"/>
<feature type="non-terminal residue" evidence="1">
    <location>
        <position position="1"/>
    </location>
</feature>
<dbReference type="EMBL" id="CAJDYZ010011560">
    <property type="protein sequence ID" value="CAD1479660.1"/>
    <property type="molecule type" value="Genomic_DNA"/>
</dbReference>
<feature type="non-terminal residue" evidence="1">
    <location>
        <position position="64"/>
    </location>
</feature>
<organism evidence="1 2">
    <name type="scientific">Heterotrigona itama</name>
    <dbReference type="NCBI Taxonomy" id="395501"/>
    <lineage>
        <taxon>Eukaryota</taxon>
        <taxon>Metazoa</taxon>
        <taxon>Ecdysozoa</taxon>
        <taxon>Arthropoda</taxon>
        <taxon>Hexapoda</taxon>
        <taxon>Insecta</taxon>
        <taxon>Pterygota</taxon>
        <taxon>Neoptera</taxon>
        <taxon>Endopterygota</taxon>
        <taxon>Hymenoptera</taxon>
        <taxon>Apocrita</taxon>
        <taxon>Aculeata</taxon>
        <taxon>Apoidea</taxon>
        <taxon>Anthophila</taxon>
        <taxon>Apidae</taxon>
        <taxon>Heterotrigona</taxon>
    </lineage>
</organism>
<evidence type="ECO:0000313" key="1">
    <source>
        <dbReference type="EMBL" id="CAD1479660.1"/>
    </source>
</evidence>
<reference evidence="1" key="1">
    <citation type="submission" date="2020-07" db="EMBL/GenBank/DDBJ databases">
        <authorList>
            <person name="Nazaruddin N."/>
        </authorList>
    </citation>
    <scope>NUCLEOTIDE SEQUENCE</scope>
</reference>